<proteinExistence type="predicted"/>
<dbReference type="Proteomes" id="UP000018852">
    <property type="component" value="Unassembled WGS sequence"/>
</dbReference>
<accession>W1VJX9</accession>
<comment type="caution">
    <text evidence="1">The sequence shown here is derived from an EMBL/GenBank/DDBJ whole genome shotgun (WGS) entry which is preliminary data.</text>
</comment>
<gene>
    <name evidence="1" type="ORF">Q605_AUC00392G0001</name>
</gene>
<dbReference type="EMBL" id="AZLV01000392">
    <property type="protein sequence ID" value="ETJ06031.1"/>
    <property type="molecule type" value="Genomic_DNA"/>
</dbReference>
<dbReference type="AlphaFoldDB" id="W1VJX9"/>
<evidence type="ECO:0000313" key="1">
    <source>
        <dbReference type="EMBL" id="ETJ06031.1"/>
    </source>
</evidence>
<reference evidence="1 2" key="1">
    <citation type="submission" date="2013-12" db="EMBL/GenBank/DDBJ databases">
        <title>A Varibaculum cambriense genome reconstructed from a premature infant gut community with otherwise low bacterial novelty that shifts toward anaerobic metabolism during the third week of life.</title>
        <authorList>
            <person name="Brown C.T."/>
            <person name="Sharon I."/>
            <person name="Thomas B.C."/>
            <person name="Castelle C.J."/>
            <person name="Morowitz M.J."/>
            <person name="Banfield J.F."/>
        </authorList>
    </citation>
    <scope>NUCLEOTIDE SEQUENCE [LARGE SCALE GENOMIC DNA]</scope>
    <source>
        <strain evidence="2">DORA_12</strain>
    </source>
</reference>
<name>W1VJX9_9ACTO</name>
<protein>
    <submittedName>
        <fullName evidence="1">Uncharacterized protein</fullName>
    </submittedName>
</protein>
<evidence type="ECO:0000313" key="2">
    <source>
        <dbReference type="Proteomes" id="UP000018852"/>
    </source>
</evidence>
<feature type="non-terminal residue" evidence="1">
    <location>
        <position position="199"/>
    </location>
</feature>
<organism evidence="1 2">
    <name type="scientific">Actinomyces urogenitalis DORA_12</name>
    <dbReference type="NCBI Taxonomy" id="1403939"/>
    <lineage>
        <taxon>Bacteria</taxon>
        <taxon>Bacillati</taxon>
        <taxon>Actinomycetota</taxon>
        <taxon>Actinomycetes</taxon>
        <taxon>Actinomycetales</taxon>
        <taxon>Actinomycetaceae</taxon>
        <taxon>Actinomyces</taxon>
    </lineage>
</organism>
<sequence length="199" mass="20798">MSGHLTVDGARPHVATVSAAIASCRYPLTPSARLVAYLLAADDYGKGTAPGRDNLSGWGHLPLTTVRRALCDLRTPPAGTDPLVTTSRARAGEGWRTRYAFTPSWAKHAQAYDHTQPLTVTGERPAVTDWAACTALACQPVSVRLVALVLALASTDGLTVTVTRAELAAWTGLNRKSLAATLATLDTLGVAQPQATGNG</sequence>